<sequence>MKFTNLFSSSRGNSLLVESENTKILVDAGLPGSTIVNELKKIDVEISDIDAILITHEHSDHIKGAGVLSRRADIPIYLHRAACDTVLKKVGRVKEENIYRIEEEIPFYINDVLVNSFSIPHDAVAPIGFTIDDGKTKCGVATDMGMIMEDVIENLKECKFVFLEANHDENMLKKGSYPIHLKQRILSPFGHLSNNDSGKVLSELIKDKTERVRLGHLSEENNISTIAYETVKNVALDSDIKEGKDYILDVANRIGINGILEF</sequence>
<reference evidence="2" key="1">
    <citation type="submission" date="2008-01" db="EMBL/GenBank/DDBJ databases">
        <authorList>
            <person name="Fulton L."/>
            <person name="Clifton S."/>
            <person name="Fulton B."/>
            <person name="Xu J."/>
            <person name="Minx P."/>
            <person name="Pepin K.H."/>
            <person name="Johnson M."/>
            <person name="Thiruvilangam P."/>
            <person name="Bhonagiri V."/>
            <person name="Nash W.E."/>
            <person name="Mardis E.R."/>
            <person name="Wilson R.K."/>
        </authorList>
    </citation>
    <scope>NUCLEOTIDE SEQUENCE [LARGE SCALE GENOMIC DNA]</scope>
    <source>
        <strain evidence="2">DSM 17244</strain>
    </source>
</reference>
<dbReference type="InterPro" id="IPR052533">
    <property type="entry name" value="WalJ/YycJ-like"/>
</dbReference>
<dbReference type="AlphaFoldDB" id="B1C942"/>
<dbReference type="SUPFAM" id="SSF56281">
    <property type="entry name" value="Metallo-hydrolase/oxidoreductase"/>
    <property type="match status" value="1"/>
</dbReference>
<evidence type="ECO:0000313" key="3">
    <source>
        <dbReference type="Proteomes" id="UP000005178"/>
    </source>
</evidence>
<dbReference type="eggNOG" id="COG1235">
    <property type="taxonomic scope" value="Bacteria"/>
</dbReference>
<protein>
    <submittedName>
        <fullName evidence="2">Metallo-beta-lactamase domain protein</fullName>
    </submittedName>
</protein>
<dbReference type="OrthoDB" id="9781189at2"/>
<dbReference type="InterPro" id="IPR036866">
    <property type="entry name" value="RibonucZ/Hydroxyglut_hydro"/>
</dbReference>
<dbReference type="InterPro" id="IPR001279">
    <property type="entry name" value="Metallo-B-lactamas"/>
</dbReference>
<dbReference type="HOGENOM" id="CLU_073253_0_0_9"/>
<name>B1C942_9FIRM</name>
<dbReference type="GeneID" id="98000953"/>
<evidence type="ECO:0000313" key="2">
    <source>
        <dbReference type="EMBL" id="EDS72206.1"/>
    </source>
</evidence>
<dbReference type="Gene3D" id="3.60.15.10">
    <property type="entry name" value="Ribonuclease Z/Hydroxyacylglutathione hydrolase-like"/>
    <property type="match status" value="1"/>
</dbReference>
<dbReference type="Pfam" id="PF00753">
    <property type="entry name" value="Lactamase_B"/>
    <property type="match status" value="1"/>
</dbReference>
<dbReference type="PANTHER" id="PTHR47619">
    <property type="entry name" value="METALLO-HYDROLASE YYCJ-RELATED"/>
    <property type="match status" value="1"/>
</dbReference>
<evidence type="ECO:0000259" key="1">
    <source>
        <dbReference type="SMART" id="SM00849"/>
    </source>
</evidence>
<gene>
    <name evidence="2" type="ORF">ANASTE_01916</name>
</gene>
<dbReference type="RefSeq" id="WP_007050676.1">
    <property type="nucleotide sequence ID" value="NZ_DS560019.1"/>
</dbReference>
<feature type="domain" description="Metallo-beta-lactamase" evidence="1">
    <location>
        <begin position="11"/>
        <end position="180"/>
    </location>
</feature>
<proteinExistence type="predicted"/>
<dbReference type="SMART" id="SM00849">
    <property type="entry name" value="Lactamase_B"/>
    <property type="match status" value="1"/>
</dbReference>
<dbReference type="STRING" id="445971.ANASTE_01916"/>
<dbReference type="EMBL" id="ABIL02000006">
    <property type="protein sequence ID" value="EDS72206.1"/>
    <property type="molecule type" value="Genomic_DNA"/>
</dbReference>
<reference evidence="2" key="2">
    <citation type="submission" date="2013-08" db="EMBL/GenBank/DDBJ databases">
        <title>Draft genome sequence of Anaerofustis stercorihominis (DSM 17244).</title>
        <authorList>
            <person name="Sudarsanam P."/>
            <person name="Ley R."/>
            <person name="Guruge J."/>
            <person name="Turnbaugh P.J."/>
            <person name="Mahowald M."/>
            <person name="Liep D."/>
            <person name="Gordon J."/>
        </authorList>
    </citation>
    <scope>NUCLEOTIDE SEQUENCE</scope>
    <source>
        <strain evidence="2">DSM 17244</strain>
    </source>
</reference>
<dbReference type="Proteomes" id="UP000005178">
    <property type="component" value="Unassembled WGS sequence"/>
</dbReference>
<dbReference type="PANTHER" id="PTHR47619:SF1">
    <property type="entry name" value="EXODEOXYRIBONUCLEASE WALJ"/>
    <property type="match status" value="1"/>
</dbReference>
<keyword evidence="3" id="KW-1185">Reference proteome</keyword>
<organism evidence="2 3">
    <name type="scientific">Anaerofustis stercorihominis DSM 17244</name>
    <dbReference type="NCBI Taxonomy" id="445971"/>
    <lineage>
        <taxon>Bacteria</taxon>
        <taxon>Bacillati</taxon>
        <taxon>Bacillota</taxon>
        <taxon>Clostridia</taxon>
        <taxon>Eubacteriales</taxon>
        <taxon>Eubacteriaceae</taxon>
        <taxon>Anaerofustis</taxon>
    </lineage>
</organism>
<accession>B1C942</accession>
<comment type="caution">
    <text evidence="2">The sequence shown here is derived from an EMBL/GenBank/DDBJ whole genome shotgun (WGS) entry which is preliminary data.</text>
</comment>